<sequence>MIFDILHQKPTYISNEKETPSSFDKSSRLGLGPMSILLFEVGRICYYHII</sequence>
<reference evidence="1 2" key="1">
    <citation type="journal article" date="2019" name="Front. Microbiol.">
        <title>Ammonia Oxidation by the Arctic Terrestrial Thaumarchaeote Candidatus Nitrosocosmicus arcticus Is Stimulated by Increasing Temperatures.</title>
        <authorList>
            <person name="Alves R.J.E."/>
            <person name="Kerou M."/>
            <person name="Zappe A."/>
            <person name="Bittner R."/>
            <person name="Abby S.S."/>
            <person name="Schmidt H.A."/>
            <person name="Pfeifer K."/>
            <person name="Schleper C."/>
        </authorList>
    </citation>
    <scope>NUCLEOTIDE SEQUENCE [LARGE SCALE GENOMIC DNA]</scope>
    <source>
        <strain evidence="1 2">Kfb</strain>
    </source>
</reference>
<comment type="caution">
    <text evidence="1">The sequence shown here is derived from an EMBL/GenBank/DDBJ whole genome shotgun (WGS) entry which is preliminary data.</text>
</comment>
<organism evidence="1 2">
    <name type="scientific">Candidatus Nitrosocosmicus arcticus</name>
    <dbReference type="NCBI Taxonomy" id="2035267"/>
    <lineage>
        <taxon>Archaea</taxon>
        <taxon>Nitrososphaerota</taxon>
        <taxon>Nitrososphaeria</taxon>
        <taxon>Nitrososphaerales</taxon>
        <taxon>Nitrososphaeraceae</taxon>
        <taxon>Candidatus Nitrosocosmicus</taxon>
    </lineage>
</organism>
<dbReference type="EMBL" id="VOAH01000001">
    <property type="protein sequence ID" value="TVP42036.1"/>
    <property type="molecule type" value="Genomic_DNA"/>
</dbReference>
<gene>
    <name evidence="1" type="ORF">NARC_10443</name>
</gene>
<proteinExistence type="predicted"/>
<evidence type="ECO:0000313" key="2">
    <source>
        <dbReference type="Proteomes" id="UP000315289"/>
    </source>
</evidence>
<name>A0A557SZL6_9ARCH</name>
<evidence type="ECO:0000313" key="1">
    <source>
        <dbReference type="EMBL" id="TVP42036.1"/>
    </source>
</evidence>
<dbReference type="Proteomes" id="UP000315289">
    <property type="component" value="Unassembled WGS sequence"/>
</dbReference>
<protein>
    <submittedName>
        <fullName evidence="1">Uncharacterized protein</fullName>
    </submittedName>
</protein>
<keyword evidence="2" id="KW-1185">Reference proteome</keyword>
<accession>A0A557SZL6</accession>
<dbReference type="AlphaFoldDB" id="A0A557SZL6"/>